<feature type="transmembrane region" description="Helical" evidence="5">
    <location>
        <begin position="104"/>
        <end position="124"/>
    </location>
</feature>
<feature type="transmembrane region" description="Helical" evidence="5">
    <location>
        <begin position="74"/>
        <end position="97"/>
    </location>
</feature>
<feature type="transmembrane region" description="Helical" evidence="5">
    <location>
        <begin position="163"/>
        <end position="183"/>
    </location>
</feature>
<dbReference type="GO" id="GO:0005886">
    <property type="term" value="C:plasma membrane"/>
    <property type="evidence" value="ECO:0007669"/>
    <property type="project" value="TreeGrafter"/>
</dbReference>
<evidence type="ECO:0000256" key="1">
    <source>
        <dbReference type="ARBA" id="ARBA00004141"/>
    </source>
</evidence>
<dbReference type="InterPro" id="IPR011701">
    <property type="entry name" value="MFS"/>
</dbReference>
<gene>
    <name evidence="7" type="ORF">SAMN05192543_1011116</name>
</gene>
<organism evidence="7 8">
    <name type="scientific">Paraburkholderia megapolitana</name>
    <dbReference type="NCBI Taxonomy" id="420953"/>
    <lineage>
        <taxon>Bacteria</taxon>
        <taxon>Pseudomonadati</taxon>
        <taxon>Pseudomonadota</taxon>
        <taxon>Betaproteobacteria</taxon>
        <taxon>Burkholderiales</taxon>
        <taxon>Burkholderiaceae</taxon>
        <taxon>Paraburkholderia</taxon>
    </lineage>
</organism>
<dbReference type="Pfam" id="PF07690">
    <property type="entry name" value="MFS_1"/>
    <property type="match status" value="1"/>
</dbReference>
<dbReference type="STRING" id="420953.SAMN05192543_1011116"/>
<keyword evidence="2 5" id="KW-0812">Transmembrane</keyword>
<dbReference type="PANTHER" id="PTHR23508">
    <property type="entry name" value="CARBOXYLIC ACID TRANSPORTER PROTEIN HOMOLOG"/>
    <property type="match status" value="1"/>
</dbReference>
<evidence type="ECO:0000313" key="8">
    <source>
        <dbReference type="Proteomes" id="UP000199548"/>
    </source>
</evidence>
<sequence>MSTLQTRTRFSEPHSKSRLVKDIAPILDHGRWTGYQKLVLLLVSLVAMLDGLDSRVLALSLPSIVREWGVARSAFVPIFAGSFIAMALGALVGGVAGDRIGRRWTLIGSVTAFGATTLAGAYAHDLWSLSVWRILASAGLGAAMPNITTLLAEYTPIKRRSVALSVCISALIVGKVGAGLLGARLLPHAGWRALFVASGLLPLALAAVLWVILPESLRFLAARKPDSATARRLLRRLGHTLVPGARLVDNGPLVTAVPRASIRSLVSGEYGRDTLWLSLSFFAIFLSTYTVSTWLPSLLTDAGYSLAMASASTSVFGLGGLICGIGGAWTFSRLGSRVPLMTLAIGAAVTTLALSTVSFAPEGGTRWASTLGIFLVGAIPGVQVAIFVLAAEMFPTTVRATGVGVATAFGRLGAVFSAFVGPPLLAVGAHAYFGFLTATMTVAALSLALIRRHVARGFVARQQQPIDASPAGG</sequence>
<comment type="subcellular location">
    <subcellularLocation>
        <location evidence="1">Membrane</location>
        <topology evidence="1">Multi-pass membrane protein</topology>
    </subcellularLocation>
</comment>
<evidence type="ECO:0000256" key="5">
    <source>
        <dbReference type="SAM" id="Phobius"/>
    </source>
</evidence>
<dbReference type="PANTHER" id="PTHR23508:SF10">
    <property type="entry name" value="CARBOXYLIC ACID TRANSPORTER PROTEIN HOMOLOG"/>
    <property type="match status" value="1"/>
</dbReference>
<keyword evidence="4 5" id="KW-0472">Membrane</keyword>
<dbReference type="RefSeq" id="WP_091008512.1">
    <property type="nucleotide sequence ID" value="NZ_CP041743.1"/>
</dbReference>
<feature type="transmembrane region" description="Helical" evidence="5">
    <location>
        <begin position="338"/>
        <end position="361"/>
    </location>
</feature>
<keyword evidence="3 5" id="KW-1133">Transmembrane helix</keyword>
<dbReference type="AlphaFoldDB" id="A0A1I3EVB0"/>
<evidence type="ECO:0000313" key="7">
    <source>
        <dbReference type="EMBL" id="SFI02887.1"/>
    </source>
</evidence>
<name>A0A1I3EVB0_9BURK</name>
<dbReference type="Proteomes" id="UP000199548">
    <property type="component" value="Unassembled WGS sequence"/>
</dbReference>
<dbReference type="InterPro" id="IPR036259">
    <property type="entry name" value="MFS_trans_sf"/>
</dbReference>
<dbReference type="GO" id="GO:0046943">
    <property type="term" value="F:carboxylic acid transmembrane transporter activity"/>
    <property type="evidence" value="ECO:0007669"/>
    <property type="project" value="TreeGrafter"/>
</dbReference>
<dbReference type="SUPFAM" id="SSF103473">
    <property type="entry name" value="MFS general substrate transporter"/>
    <property type="match status" value="1"/>
</dbReference>
<evidence type="ECO:0000256" key="2">
    <source>
        <dbReference type="ARBA" id="ARBA00022692"/>
    </source>
</evidence>
<proteinExistence type="predicted"/>
<evidence type="ECO:0000256" key="4">
    <source>
        <dbReference type="ARBA" id="ARBA00023136"/>
    </source>
</evidence>
<evidence type="ECO:0000256" key="3">
    <source>
        <dbReference type="ARBA" id="ARBA00022989"/>
    </source>
</evidence>
<feature type="transmembrane region" description="Helical" evidence="5">
    <location>
        <begin position="307"/>
        <end position="331"/>
    </location>
</feature>
<dbReference type="EMBL" id="FOQU01000001">
    <property type="protein sequence ID" value="SFI02887.1"/>
    <property type="molecule type" value="Genomic_DNA"/>
</dbReference>
<feature type="domain" description="Major facilitator superfamily (MFS) profile" evidence="6">
    <location>
        <begin position="39"/>
        <end position="455"/>
    </location>
</feature>
<evidence type="ECO:0000259" key="6">
    <source>
        <dbReference type="PROSITE" id="PS50850"/>
    </source>
</evidence>
<keyword evidence="8" id="KW-1185">Reference proteome</keyword>
<feature type="transmembrane region" description="Helical" evidence="5">
    <location>
        <begin position="367"/>
        <end position="391"/>
    </location>
</feature>
<dbReference type="OrthoDB" id="7066727at2"/>
<feature type="transmembrane region" description="Helical" evidence="5">
    <location>
        <begin position="403"/>
        <end position="425"/>
    </location>
</feature>
<feature type="transmembrane region" description="Helical" evidence="5">
    <location>
        <begin position="431"/>
        <end position="450"/>
    </location>
</feature>
<reference evidence="7 8" key="1">
    <citation type="submission" date="2016-10" db="EMBL/GenBank/DDBJ databases">
        <authorList>
            <person name="de Groot N.N."/>
        </authorList>
    </citation>
    <scope>NUCLEOTIDE SEQUENCE [LARGE SCALE GENOMIC DNA]</scope>
    <source>
        <strain evidence="7 8">LMG 23650</strain>
    </source>
</reference>
<protein>
    <submittedName>
        <fullName evidence="7">MFS transporter, AAHS family, 4-hydroxybenzoate transporter</fullName>
    </submittedName>
</protein>
<dbReference type="PROSITE" id="PS50850">
    <property type="entry name" value="MFS"/>
    <property type="match status" value="1"/>
</dbReference>
<dbReference type="Gene3D" id="1.20.1250.20">
    <property type="entry name" value="MFS general substrate transporter like domains"/>
    <property type="match status" value="1"/>
</dbReference>
<feature type="transmembrane region" description="Helical" evidence="5">
    <location>
        <begin position="275"/>
        <end position="295"/>
    </location>
</feature>
<feature type="transmembrane region" description="Helical" evidence="5">
    <location>
        <begin position="189"/>
        <end position="213"/>
    </location>
</feature>
<feature type="transmembrane region" description="Helical" evidence="5">
    <location>
        <begin position="130"/>
        <end position="151"/>
    </location>
</feature>
<accession>A0A1I3EVB0</accession>
<dbReference type="InterPro" id="IPR020846">
    <property type="entry name" value="MFS_dom"/>
</dbReference>